<dbReference type="Pfam" id="PF00004">
    <property type="entry name" value="AAA"/>
    <property type="match status" value="1"/>
</dbReference>
<dbReference type="PANTHER" id="PTHR13779:SF7">
    <property type="entry name" value="ATPASE WRNIP1"/>
    <property type="match status" value="1"/>
</dbReference>
<reference evidence="2 4" key="1">
    <citation type="journal article" date="2021" name="Genome Biol.">
        <title>AFLAP: assembly-free linkage analysis pipeline using k-mers from genome sequencing data.</title>
        <authorList>
            <person name="Fletcher K."/>
            <person name="Zhang L."/>
            <person name="Gil J."/>
            <person name="Han R."/>
            <person name="Cavanaugh K."/>
            <person name="Michelmore R."/>
        </authorList>
    </citation>
    <scope>NUCLEOTIDE SEQUENCE [LARGE SCALE GENOMIC DNA]</scope>
    <source>
        <strain evidence="2 4">SF5</strain>
    </source>
</reference>
<dbReference type="Proteomes" id="UP000294530">
    <property type="component" value="Unassembled WGS sequence"/>
</dbReference>
<dbReference type="InterPro" id="IPR027417">
    <property type="entry name" value="P-loop_NTPase"/>
</dbReference>
<dbReference type="KEGG" id="blac:94347537"/>
<sequence>MILWGPPGCGKTTLAHVISKRTKCKFISLSGATSRVGDLKNAIDRARAECKLFHRRTIVFTDEIHRFNKSQQDIFLPPVEDGTITLIGATTENPSFEVNNALLSRCRVFTLKNIPQNPSKESFDELCKMLILEACDL</sequence>
<dbReference type="InterPro" id="IPR003593">
    <property type="entry name" value="AAA+_ATPase"/>
</dbReference>
<comment type="caution">
    <text evidence="2">The sequence shown here is derived from an EMBL/GenBank/DDBJ whole genome shotgun (WGS) entry which is preliminary data.</text>
</comment>
<dbReference type="GO" id="GO:0005634">
    <property type="term" value="C:nucleus"/>
    <property type="evidence" value="ECO:0007669"/>
    <property type="project" value="TreeGrafter"/>
</dbReference>
<dbReference type="InterPro" id="IPR003959">
    <property type="entry name" value="ATPase_AAA_core"/>
</dbReference>
<dbReference type="GO" id="GO:0000731">
    <property type="term" value="P:DNA synthesis involved in DNA repair"/>
    <property type="evidence" value="ECO:0007669"/>
    <property type="project" value="TreeGrafter"/>
</dbReference>
<evidence type="ECO:0000313" key="4">
    <source>
        <dbReference type="Proteomes" id="UP000294530"/>
    </source>
</evidence>
<gene>
    <name evidence="2" type="ORF">CCR75_003773</name>
    <name evidence="3" type="ORF">CCR75_003774</name>
</gene>
<dbReference type="AlphaFoldDB" id="A0A976IKT1"/>
<dbReference type="Gene3D" id="3.40.50.300">
    <property type="entry name" value="P-loop containing nucleotide triphosphate hydrolases"/>
    <property type="match status" value="1"/>
</dbReference>
<feature type="domain" description="AAA+ ATPase" evidence="1">
    <location>
        <begin position="1"/>
        <end position="115"/>
    </location>
</feature>
<dbReference type="GO" id="GO:0005524">
    <property type="term" value="F:ATP binding"/>
    <property type="evidence" value="ECO:0007669"/>
    <property type="project" value="InterPro"/>
</dbReference>
<dbReference type="GO" id="GO:0006261">
    <property type="term" value="P:DNA-templated DNA replication"/>
    <property type="evidence" value="ECO:0007669"/>
    <property type="project" value="TreeGrafter"/>
</dbReference>
<dbReference type="GO" id="GO:0016887">
    <property type="term" value="F:ATP hydrolysis activity"/>
    <property type="evidence" value="ECO:0007669"/>
    <property type="project" value="InterPro"/>
</dbReference>
<dbReference type="InterPro" id="IPR051314">
    <property type="entry name" value="AAA_ATPase_RarA/MGS1/WRNIP1"/>
</dbReference>
<organism evidence="2 4">
    <name type="scientific">Bremia lactucae</name>
    <name type="common">Lettuce downy mildew</name>
    <dbReference type="NCBI Taxonomy" id="4779"/>
    <lineage>
        <taxon>Eukaryota</taxon>
        <taxon>Sar</taxon>
        <taxon>Stramenopiles</taxon>
        <taxon>Oomycota</taxon>
        <taxon>Peronosporomycetes</taxon>
        <taxon>Peronosporales</taxon>
        <taxon>Peronosporaceae</taxon>
        <taxon>Bremia</taxon>
    </lineage>
</organism>
<dbReference type="CDD" id="cd00009">
    <property type="entry name" value="AAA"/>
    <property type="match status" value="1"/>
</dbReference>
<evidence type="ECO:0000313" key="3">
    <source>
        <dbReference type="EMBL" id="TDH73583.1"/>
    </source>
</evidence>
<evidence type="ECO:0000313" key="2">
    <source>
        <dbReference type="EMBL" id="TDH73582.1"/>
    </source>
</evidence>
<name>A0A976IKT1_BRELC</name>
<dbReference type="OrthoDB" id="10265467at2759"/>
<dbReference type="PANTHER" id="PTHR13779">
    <property type="entry name" value="WERNER HELICASE-INTERACTING PROTEIN 1 FAMILY MEMBER"/>
    <property type="match status" value="1"/>
</dbReference>
<dbReference type="GeneID" id="94347537"/>
<dbReference type="EMBL" id="SHOA02000001">
    <property type="protein sequence ID" value="TDH73582.1"/>
    <property type="molecule type" value="Genomic_DNA"/>
</dbReference>
<evidence type="ECO:0000259" key="1">
    <source>
        <dbReference type="SMART" id="SM00382"/>
    </source>
</evidence>
<dbReference type="GO" id="GO:0017116">
    <property type="term" value="F:single-stranded DNA helicase activity"/>
    <property type="evidence" value="ECO:0007669"/>
    <property type="project" value="TreeGrafter"/>
</dbReference>
<proteinExistence type="predicted"/>
<dbReference type="EMBL" id="SHOA02000001">
    <property type="protein sequence ID" value="TDH73583.1"/>
    <property type="molecule type" value="Genomic_DNA"/>
</dbReference>
<dbReference type="SUPFAM" id="SSF52540">
    <property type="entry name" value="P-loop containing nucleoside triphosphate hydrolases"/>
    <property type="match status" value="1"/>
</dbReference>
<dbReference type="SMART" id="SM00382">
    <property type="entry name" value="AAA"/>
    <property type="match status" value="1"/>
</dbReference>
<protein>
    <recommendedName>
        <fullName evidence="1">AAA+ ATPase domain-containing protein</fullName>
    </recommendedName>
</protein>
<dbReference type="GO" id="GO:0008047">
    <property type="term" value="F:enzyme activator activity"/>
    <property type="evidence" value="ECO:0007669"/>
    <property type="project" value="TreeGrafter"/>
</dbReference>
<accession>A0A976IKT1</accession>
<dbReference type="RefSeq" id="XP_067823080.1">
    <property type="nucleotide sequence ID" value="XM_067961866.1"/>
</dbReference>
<keyword evidence="4" id="KW-1185">Reference proteome</keyword>
<reference evidence="2" key="2">
    <citation type="submission" date="2021-07" db="EMBL/GenBank/DDBJ databases">
        <authorList>
            <person name="Fletcher K."/>
        </authorList>
    </citation>
    <scope>NUCLEOTIDE SEQUENCE</scope>
    <source>
        <strain evidence="2">SF5</strain>
    </source>
</reference>